<keyword evidence="4" id="KW-1185">Reference proteome</keyword>
<dbReference type="PANTHER" id="PTHR11362:SF82">
    <property type="entry name" value="PHOSPHATIDYLETHANOLAMINE-BINDING PROTEIN 4"/>
    <property type="match status" value="1"/>
</dbReference>
<evidence type="ECO:0000313" key="3">
    <source>
        <dbReference type="EMBL" id="SPP79944.1"/>
    </source>
</evidence>
<dbReference type="Pfam" id="PF01161">
    <property type="entry name" value="PBP"/>
    <property type="match status" value="1"/>
</dbReference>
<dbReference type="InterPro" id="IPR036610">
    <property type="entry name" value="PEBP-like_sf"/>
</dbReference>
<dbReference type="STRING" id="7266.A0A3B0JC56"/>
<protein>
    <submittedName>
        <fullName evidence="3">Blast:Putative odorant-binding protein A5</fullName>
    </submittedName>
</protein>
<feature type="chain" id="PRO_5017453023" evidence="2">
    <location>
        <begin position="20"/>
        <end position="211"/>
    </location>
</feature>
<organism evidence="3 4">
    <name type="scientific">Drosophila guanche</name>
    <name type="common">Fruit fly</name>
    <dbReference type="NCBI Taxonomy" id="7266"/>
    <lineage>
        <taxon>Eukaryota</taxon>
        <taxon>Metazoa</taxon>
        <taxon>Ecdysozoa</taxon>
        <taxon>Arthropoda</taxon>
        <taxon>Hexapoda</taxon>
        <taxon>Insecta</taxon>
        <taxon>Pterygota</taxon>
        <taxon>Neoptera</taxon>
        <taxon>Endopterygota</taxon>
        <taxon>Diptera</taxon>
        <taxon>Brachycera</taxon>
        <taxon>Muscomorpha</taxon>
        <taxon>Ephydroidea</taxon>
        <taxon>Drosophilidae</taxon>
        <taxon>Drosophila</taxon>
        <taxon>Sophophora</taxon>
    </lineage>
</organism>
<comment type="similarity">
    <text evidence="1">Belongs to the phosphatidylethanolamine-binding protein family.</text>
</comment>
<gene>
    <name evidence="3" type="ORF">DGUA_6G012868</name>
</gene>
<dbReference type="OrthoDB" id="2506647at2759"/>
<feature type="signal peptide" evidence="2">
    <location>
        <begin position="1"/>
        <end position="19"/>
    </location>
</feature>
<keyword evidence="2" id="KW-0732">Signal</keyword>
<dbReference type="EMBL" id="OUUW01000004">
    <property type="protein sequence ID" value="SPP79944.1"/>
    <property type="molecule type" value="Genomic_DNA"/>
</dbReference>
<accession>A0A3B0JC56</accession>
<dbReference type="AlphaFoldDB" id="A0A3B0JC56"/>
<evidence type="ECO:0000256" key="2">
    <source>
        <dbReference type="SAM" id="SignalP"/>
    </source>
</evidence>
<dbReference type="Proteomes" id="UP000268350">
    <property type="component" value="Unassembled WGS sequence"/>
</dbReference>
<proteinExistence type="inferred from homology"/>
<dbReference type="CDD" id="cd00866">
    <property type="entry name" value="PEBP_euk"/>
    <property type="match status" value="1"/>
</dbReference>
<dbReference type="PANTHER" id="PTHR11362">
    <property type="entry name" value="PHOSPHATIDYLETHANOLAMINE-BINDING PROTEIN"/>
    <property type="match status" value="1"/>
</dbReference>
<reference evidence="4" key="1">
    <citation type="submission" date="2018-01" db="EMBL/GenBank/DDBJ databases">
        <authorList>
            <person name="Alioto T."/>
            <person name="Alioto T."/>
        </authorList>
    </citation>
    <scope>NUCLEOTIDE SEQUENCE [LARGE SCALE GENOMIC DNA]</scope>
</reference>
<evidence type="ECO:0000256" key="1">
    <source>
        <dbReference type="ARBA" id="ARBA00007091"/>
    </source>
</evidence>
<dbReference type="InterPro" id="IPR035810">
    <property type="entry name" value="PEBP_euk"/>
</dbReference>
<dbReference type="InterPro" id="IPR008914">
    <property type="entry name" value="PEBP"/>
</dbReference>
<dbReference type="OMA" id="PNRENPM"/>
<dbReference type="Gene3D" id="3.90.280.10">
    <property type="entry name" value="PEBP-like"/>
    <property type="match status" value="1"/>
</dbReference>
<dbReference type="InterPro" id="IPR001858">
    <property type="entry name" value="Phosphatidylethanolamine-bd_CS"/>
</dbReference>
<name>A0A3B0JC56_DROGU</name>
<evidence type="ECO:0000313" key="4">
    <source>
        <dbReference type="Proteomes" id="UP000268350"/>
    </source>
</evidence>
<sequence length="211" mass="24551">MKLVWLSLLFVGLWCPSRCQEENELNVRGVMREMEVIPEILDEAPKDLLKVKYDNTIDIEEGKVYTPKELKFEPKLDWNADPGSFYTVLMVCPDAPNRENPMYRSWLHWLVVNVPGQDVTKGQPISDYFGPLPPRDSGLQRYLLLVYRQSDRLDFDEKRLELSNADGHSNFDVQKFTQKYEMGAPVAGNILQSKWDEYVPELMRMLYGVAE</sequence>
<dbReference type="PROSITE" id="PS01220">
    <property type="entry name" value="PBP"/>
    <property type="match status" value="1"/>
</dbReference>
<dbReference type="SUPFAM" id="SSF49777">
    <property type="entry name" value="PEBP-like"/>
    <property type="match status" value="1"/>
</dbReference>